<dbReference type="RefSeq" id="WP_318799089.1">
    <property type="nucleotide sequence ID" value="NZ_JARUJP010000030.1"/>
</dbReference>
<dbReference type="EMBL" id="JARUJP010000030">
    <property type="protein sequence ID" value="MDW8802854.1"/>
    <property type="molecule type" value="Genomic_DNA"/>
</dbReference>
<feature type="transmembrane region" description="Helical" evidence="8">
    <location>
        <begin position="299"/>
        <end position="319"/>
    </location>
</feature>
<feature type="transmembrane region" description="Helical" evidence="8">
    <location>
        <begin position="142"/>
        <end position="163"/>
    </location>
</feature>
<dbReference type="InterPro" id="IPR004761">
    <property type="entry name" value="Spore_GerAB"/>
</dbReference>
<keyword evidence="3" id="KW-0813">Transport</keyword>
<dbReference type="Pfam" id="PF03845">
    <property type="entry name" value="Spore_permease"/>
    <property type="match status" value="1"/>
</dbReference>
<comment type="subcellular location">
    <subcellularLocation>
        <location evidence="1">Membrane</location>
        <topology evidence="1">Multi-pass membrane protein</topology>
    </subcellularLocation>
</comment>
<sequence length="361" mass="40284">MRKEQITVKEGICILIIFIMGSTFIVGVGGDAKNSAWISVILGAILAVPMMLVYGRIALLFPGKDLYDILETVLGKTFARIVSVIYIWYIFHLGALVIRNFGEFINVTTLPETPMIVSMFYLGIVCVVSVKSGIEVIGRISAYVLPIIVLILVTVQILGISILNFRYLKPIIGNGFTPILKGAFSAFSFPFAESVVFMGILFSVKNQKSQYKILFSGLVFAAVVITILTVRNTVVLGEGMNIHYFPSLEAVGRIAIGEFIERIEVSVSIVFVFGVFVKTSICLLTVCRGIAKVFNLDDYRSIVIQTGLLMIYLAQILYSNTMEMRYWAFKIYKYYAFPFQVIIPLLLLLIAELKVRKKQPA</sequence>
<keyword evidence="10" id="KW-1185">Reference proteome</keyword>
<proteinExistence type="inferred from homology"/>
<feature type="transmembrane region" description="Helical" evidence="8">
    <location>
        <begin position="331"/>
        <end position="351"/>
    </location>
</feature>
<accession>A0ABU4JXG3</accession>
<feature type="transmembrane region" description="Helical" evidence="8">
    <location>
        <begin position="36"/>
        <end position="57"/>
    </location>
</feature>
<dbReference type="NCBIfam" id="TIGR00912">
    <property type="entry name" value="2A0309"/>
    <property type="match status" value="1"/>
</dbReference>
<keyword evidence="4" id="KW-0309">Germination</keyword>
<dbReference type="Proteomes" id="UP001281656">
    <property type="component" value="Unassembled WGS sequence"/>
</dbReference>
<evidence type="ECO:0000256" key="7">
    <source>
        <dbReference type="ARBA" id="ARBA00023136"/>
    </source>
</evidence>
<evidence type="ECO:0000256" key="4">
    <source>
        <dbReference type="ARBA" id="ARBA00022544"/>
    </source>
</evidence>
<evidence type="ECO:0000313" key="10">
    <source>
        <dbReference type="Proteomes" id="UP001281656"/>
    </source>
</evidence>
<feature type="transmembrane region" description="Helical" evidence="8">
    <location>
        <begin position="12"/>
        <end position="30"/>
    </location>
</feature>
<protein>
    <submittedName>
        <fullName evidence="9">Endospore germination permease</fullName>
    </submittedName>
</protein>
<keyword evidence="5 8" id="KW-0812">Transmembrane</keyword>
<evidence type="ECO:0000256" key="3">
    <source>
        <dbReference type="ARBA" id="ARBA00022448"/>
    </source>
</evidence>
<reference evidence="9 10" key="1">
    <citation type="submission" date="2023-04" db="EMBL/GenBank/DDBJ databases">
        <title>Clostridium tannerae sp. nov., isolated from the fecal material of an alpaca.</title>
        <authorList>
            <person name="Miller S."/>
            <person name="Hendry M."/>
            <person name="King J."/>
            <person name="Sankaranarayanan K."/>
            <person name="Lawson P.A."/>
        </authorList>
    </citation>
    <scope>NUCLEOTIDE SEQUENCE [LARGE SCALE GENOMIC DNA]</scope>
    <source>
        <strain evidence="9 10">A1-XYC3</strain>
    </source>
</reference>
<feature type="transmembrane region" description="Helical" evidence="8">
    <location>
        <begin position="78"/>
        <end position="101"/>
    </location>
</feature>
<comment type="similarity">
    <text evidence="2">Belongs to the amino acid-polyamine-organocation (APC) superfamily. Spore germination protein (SGP) (TC 2.A.3.9) family.</text>
</comment>
<evidence type="ECO:0000256" key="6">
    <source>
        <dbReference type="ARBA" id="ARBA00022989"/>
    </source>
</evidence>
<feature type="transmembrane region" description="Helical" evidence="8">
    <location>
        <begin position="113"/>
        <end position="130"/>
    </location>
</feature>
<organism evidence="9 10">
    <name type="scientific">Clostridium tanneri</name>
    <dbReference type="NCBI Taxonomy" id="3037988"/>
    <lineage>
        <taxon>Bacteria</taxon>
        <taxon>Bacillati</taxon>
        <taxon>Bacillota</taxon>
        <taxon>Clostridia</taxon>
        <taxon>Eubacteriales</taxon>
        <taxon>Clostridiaceae</taxon>
        <taxon>Clostridium</taxon>
    </lineage>
</organism>
<evidence type="ECO:0000313" key="9">
    <source>
        <dbReference type="EMBL" id="MDW8802854.1"/>
    </source>
</evidence>
<dbReference type="PANTHER" id="PTHR34975:SF2">
    <property type="entry name" value="SPORE GERMINATION PROTEIN A2"/>
    <property type="match status" value="1"/>
</dbReference>
<name>A0ABU4JXG3_9CLOT</name>
<feature type="transmembrane region" description="Helical" evidence="8">
    <location>
        <begin position="211"/>
        <end position="230"/>
    </location>
</feature>
<comment type="caution">
    <text evidence="9">The sequence shown here is derived from an EMBL/GenBank/DDBJ whole genome shotgun (WGS) entry which is preliminary data.</text>
</comment>
<evidence type="ECO:0000256" key="1">
    <source>
        <dbReference type="ARBA" id="ARBA00004141"/>
    </source>
</evidence>
<dbReference type="PANTHER" id="PTHR34975">
    <property type="entry name" value="SPORE GERMINATION PROTEIN A2"/>
    <property type="match status" value="1"/>
</dbReference>
<evidence type="ECO:0000256" key="2">
    <source>
        <dbReference type="ARBA" id="ARBA00007998"/>
    </source>
</evidence>
<feature type="transmembrane region" description="Helical" evidence="8">
    <location>
        <begin position="183"/>
        <end position="204"/>
    </location>
</feature>
<evidence type="ECO:0000256" key="8">
    <source>
        <dbReference type="SAM" id="Phobius"/>
    </source>
</evidence>
<keyword evidence="7 8" id="KW-0472">Membrane</keyword>
<gene>
    <name evidence="9" type="ORF">P8V03_17045</name>
</gene>
<feature type="transmembrane region" description="Helical" evidence="8">
    <location>
        <begin position="267"/>
        <end position="287"/>
    </location>
</feature>
<evidence type="ECO:0000256" key="5">
    <source>
        <dbReference type="ARBA" id="ARBA00022692"/>
    </source>
</evidence>
<keyword evidence="6 8" id="KW-1133">Transmembrane helix</keyword>